<evidence type="ECO:0000313" key="2">
    <source>
        <dbReference type="Proteomes" id="UP001585080"/>
    </source>
</evidence>
<evidence type="ECO:0000313" key="1">
    <source>
        <dbReference type="EMBL" id="MFB8775614.1"/>
    </source>
</evidence>
<keyword evidence="2" id="KW-1185">Reference proteome</keyword>
<dbReference type="Proteomes" id="UP001585080">
    <property type="component" value="Unassembled WGS sequence"/>
</dbReference>
<dbReference type="EMBL" id="JAYMRP010000022">
    <property type="protein sequence ID" value="MFB8775614.1"/>
    <property type="molecule type" value="Genomic_DNA"/>
</dbReference>
<organism evidence="1 2">
    <name type="scientific">Streptomyces broussonetiae</name>
    <dbReference type="NCBI Taxonomy" id="2686304"/>
    <lineage>
        <taxon>Bacteria</taxon>
        <taxon>Bacillati</taxon>
        <taxon>Actinomycetota</taxon>
        <taxon>Actinomycetes</taxon>
        <taxon>Kitasatosporales</taxon>
        <taxon>Streptomycetaceae</taxon>
        <taxon>Streptomyces</taxon>
    </lineage>
</organism>
<reference evidence="1 2" key="1">
    <citation type="submission" date="2024-01" db="EMBL/GenBank/DDBJ databases">
        <title>Genome mining of biosynthetic gene clusters to explore secondary metabolites of Streptomyces sp.</title>
        <authorList>
            <person name="Baig A."/>
            <person name="Ajitkumar Shintre N."/>
            <person name="Kumar H."/>
            <person name="Anbarasu A."/>
            <person name="Ramaiah S."/>
        </authorList>
    </citation>
    <scope>NUCLEOTIDE SEQUENCE [LARGE SCALE GENOMIC DNA]</scope>
    <source>
        <strain evidence="1 2">A57</strain>
    </source>
</reference>
<comment type="caution">
    <text evidence="1">The sequence shown here is derived from an EMBL/GenBank/DDBJ whole genome shotgun (WGS) entry which is preliminary data.</text>
</comment>
<sequence>MEEVALGGRVKSAGVGENGAIAWLRCEPKEGQPRSDAVSGRPYPAPVVVFNVGDPDLVPEDPSGRRRDIGAFLRAYLPGWEKAWCAAG</sequence>
<accession>A0ABV5EFH1</accession>
<proteinExistence type="predicted"/>
<protein>
    <submittedName>
        <fullName evidence="1">Uncharacterized protein</fullName>
    </submittedName>
</protein>
<gene>
    <name evidence="1" type="ORF">VSS16_23210</name>
</gene>
<dbReference type="RefSeq" id="WP_376734210.1">
    <property type="nucleotide sequence ID" value="NZ_JAYMRP010000022.1"/>
</dbReference>
<name>A0ABV5EFH1_9ACTN</name>